<proteinExistence type="predicted"/>
<gene>
    <name evidence="1" type="ORF">HJO_14762</name>
</gene>
<dbReference type="STRING" id="1280950.HJO_14762"/>
<dbReference type="AlphaFoldDB" id="A0A059FFU5"/>
<dbReference type="eggNOG" id="COG4102">
    <property type="taxonomic scope" value="Bacteria"/>
</dbReference>
<dbReference type="Pfam" id="PF07394">
    <property type="entry name" value="DUF1501"/>
    <property type="match status" value="1"/>
</dbReference>
<dbReference type="PANTHER" id="PTHR43737:SF1">
    <property type="entry name" value="DUF1501 DOMAIN-CONTAINING PROTEIN"/>
    <property type="match status" value="1"/>
</dbReference>
<dbReference type="EMBL" id="ARYK01000008">
    <property type="protein sequence ID" value="KCZ89489.1"/>
    <property type="molecule type" value="Genomic_DNA"/>
</dbReference>
<dbReference type="InterPro" id="IPR019546">
    <property type="entry name" value="TAT_signal_bac_arc"/>
</dbReference>
<reference evidence="1 2" key="1">
    <citation type="journal article" date="2014" name="Antonie Van Leeuwenhoek">
        <title>Hyphomonas beringensis sp. nov. and Hyphomonas chukchiensis sp. nov., isolated from surface seawater of the Bering Sea and Chukchi Sea.</title>
        <authorList>
            <person name="Li C."/>
            <person name="Lai Q."/>
            <person name="Li G."/>
            <person name="Dong C."/>
            <person name="Wang J."/>
            <person name="Liao Y."/>
            <person name="Shao Z."/>
        </authorList>
    </citation>
    <scope>NUCLEOTIDE SEQUENCE [LARGE SCALE GENOMIC DNA]</scope>
    <source>
        <strain evidence="1 2">MHS-2</strain>
    </source>
</reference>
<evidence type="ECO:0000313" key="1">
    <source>
        <dbReference type="EMBL" id="KCZ89489.1"/>
    </source>
</evidence>
<protein>
    <recommendedName>
        <fullName evidence="3">Tat pathway signal sequence domain-containing protein</fullName>
    </recommendedName>
</protein>
<comment type="caution">
    <text evidence="1">The sequence shown here is derived from an EMBL/GenBank/DDBJ whole genome shotgun (WGS) entry which is preliminary data.</text>
</comment>
<dbReference type="PANTHER" id="PTHR43737">
    <property type="entry name" value="BLL7424 PROTEIN"/>
    <property type="match status" value="1"/>
</dbReference>
<accession>A0A059FFU5</accession>
<name>A0A059FFU5_9PROT</name>
<dbReference type="InterPro" id="IPR010869">
    <property type="entry name" value="DUF1501"/>
</dbReference>
<dbReference type="Proteomes" id="UP000025171">
    <property type="component" value="Unassembled WGS sequence"/>
</dbReference>
<dbReference type="RefSeq" id="WP_035618347.1">
    <property type="nucleotide sequence ID" value="NZ_ARYK01000008.1"/>
</dbReference>
<evidence type="ECO:0000313" key="2">
    <source>
        <dbReference type="Proteomes" id="UP000025171"/>
    </source>
</evidence>
<dbReference type="InterPro" id="IPR006311">
    <property type="entry name" value="TAT_signal"/>
</dbReference>
<dbReference type="PATRIC" id="fig|1280950.3.peg.2964"/>
<evidence type="ECO:0008006" key="3">
    <source>
        <dbReference type="Google" id="ProtNLM"/>
    </source>
</evidence>
<organism evidence="1 2">
    <name type="scientific">Hyphomonas johnsonii MHS-2</name>
    <dbReference type="NCBI Taxonomy" id="1280950"/>
    <lineage>
        <taxon>Bacteria</taxon>
        <taxon>Pseudomonadati</taxon>
        <taxon>Pseudomonadota</taxon>
        <taxon>Alphaproteobacteria</taxon>
        <taxon>Hyphomonadales</taxon>
        <taxon>Hyphomonadaceae</taxon>
        <taxon>Hyphomonas</taxon>
    </lineage>
</organism>
<sequence>MANINRRRFLQAGTATGFLAGTGALSTLTSNKAFAADTSGYKAIVCIFLKGGMDHADTIIPRDQASFDQLRNIRPGLLGAYGVGSGSSSRDRANLLALNPTNASAFGGRQFGVPSQLSGLQSIFEAGDLAVVGNVGPLIEPTTRDDMTAGRVDLPPRLFSHNDQQSTWMSLSVEGARYGWGGSFADAAIRSNSTMNPLYSMVSTGTSDVFLSGAEARQFTISFTGGQSVDLVDQAYLLGGDSRYNQARSRLDSFLSKTSYGESNLFARDYATRSGSGVINNRAYDAALSTSSPVATVFPSSNIGGQLYAVANTIQIRQALDTNRQIFYAFMGGYDTHSGQTGTLPGLQAQLSEAITAFRTAMISMGVWDDVTLFTMSEFGRTTIDNGDGTDHGWGGHQIVTGGSVKGKAIYGDIPPPDFSSQSYTSTHGRMIPKVSVEQFAATLGTWFGLDSTELANALPNLANFNEKNLGFMNA</sequence>
<keyword evidence="2" id="KW-1185">Reference proteome</keyword>
<dbReference type="OrthoDB" id="9779968at2"/>
<dbReference type="PROSITE" id="PS51318">
    <property type="entry name" value="TAT"/>
    <property type="match status" value="1"/>
</dbReference>
<dbReference type="NCBIfam" id="TIGR01409">
    <property type="entry name" value="TAT_signal_seq"/>
    <property type="match status" value="1"/>
</dbReference>